<protein>
    <submittedName>
        <fullName evidence="2">GNAT family N-acetyltransferase</fullName>
        <ecNumber evidence="2">2.3.1.-</ecNumber>
    </submittedName>
</protein>
<evidence type="ECO:0000313" key="2">
    <source>
        <dbReference type="EMBL" id="MFL9840940.1"/>
    </source>
</evidence>
<dbReference type="Proteomes" id="UP001629244">
    <property type="component" value="Unassembled WGS sequence"/>
</dbReference>
<feature type="domain" description="BioF2-like acetyltransferase" evidence="1">
    <location>
        <begin position="104"/>
        <end position="250"/>
    </location>
</feature>
<evidence type="ECO:0000313" key="3">
    <source>
        <dbReference type="Proteomes" id="UP001629244"/>
    </source>
</evidence>
<dbReference type="Pfam" id="PF13480">
    <property type="entry name" value="Acetyltransf_6"/>
    <property type="match status" value="1"/>
</dbReference>
<gene>
    <name evidence="2" type="ORF">ABS767_08210</name>
</gene>
<organism evidence="2 3">
    <name type="scientific">Sphingomonas plantiphila</name>
    <dbReference type="NCBI Taxonomy" id="3163295"/>
    <lineage>
        <taxon>Bacteria</taxon>
        <taxon>Pseudomonadati</taxon>
        <taxon>Pseudomonadota</taxon>
        <taxon>Alphaproteobacteria</taxon>
        <taxon>Sphingomonadales</taxon>
        <taxon>Sphingomonadaceae</taxon>
        <taxon>Sphingomonas</taxon>
    </lineage>
</organism>
<evidence type="ECO:0000259" key="1">
    <source>
        <dbReference type="Pfam" id="PF13480"/>
    </source>
</evidence>
<dbReference type="EMBL" id="JBELQC010000001">
    <property type="protein sequence ID" value="MFL9840940.1"/>
    <property type="molecule type" value="Genomic_DNA"/>
</dbReference>
<sequence length="307" mass="33558">MTAAAVRPTPLNFRIGARTLMAVQRAMVRVPLSLDEARDGRLPVLPPLPRDAHGYVVTSLPEDRLEAMVYASGKMIGFVRQKYTRYYADLSGGFDAYMAGLSGNARQGAKRKAKKIAQVSGGDLDIRAYRTPAELEAFHDIARRIALRTYQEKLMGEGLPATPEFIRGMLTAAAADDVRAWLLFIAGEPAAYLYCPAQGETLVYEYVGHDPAFNDLSPGAVLQIEAFRDLFDEGRFARFDFTEGDGQHKRQYSTGGVPCVDLLLLRPSLTNRVTTAALGGFNRTVAGGKALVEAAGLEKLSKKLRRG</sequence>
<reference evidence="2 3" key="1">
    <citation type="submission" date="2024-06" db="EMBL/GenBank/DDBJ databases">
        <authorList>
            <person name="Kaempfer P."/>
            <person name="Viver T."/>
        </authorList>
    </citation>
    <scope>NUCLEOTIDE SEQUENCE [LARGE SCALE GENOMIC DNA]</scope>
    <source>
        <strain evidence="2 3">ST-64</strain>
    </source>
</reference>
<dbReference type="InterPro" id="IPR016181">
    <property type="entry name" value="Acyl_CoA_acyltransferase"/>
</dbReference>
<dbReference type="RefSeq" id="WP_408077859.1">
    <property type="nucleotide sequence ID" value="NZ_JBELQC010000001.1"/>
</dbReference>
<name>A0ABW8YM03_9SPHN</name>
<dbReference type="SUPFAM" id="SSF55729">
    <property type="entry name" value="Acyl-CoA N-acyltransferases (Nat)"/>
    <property type="match status" value="1"/>
</dbReference>
<dbReference type="GO" id="GO:0016746">
    <property type="term" value="F:acyltransferase activity"/>
    <property type="evidence" value="ECO:0007669"/>
    <property type="project" value="UniProtKB-KW"/>
</dbReference>
<dbReference type="InterPro" id="IPR038740">
    <property type="entry name" value="BioF2-like_GNAT_dom"/>
</dbReference>
<dbReference type="Gene3D" id="3.40.630.30">
    <property type="match status" value="1"/>
</dbReference>
<proteinExistence type="predicted"/>
<keyword evidence="2" id="KW-0012">Acyltransferase</keyword>
<comment type="caution">
    <text evidence="2">The sequence shown here is derived from an EMBL/GenBank/DDBJ whole genome shotgun (WGS) entry which is preliminary data.</text>
</comment>
<accession>A0ABW8YM03</accession>
<dbReference type="EC" id="2.3.1.-" evidence="2"/>
<keyword evidence="3" id="KW-1185">Reference proteome</keyword>
<keyword evidence="2" id="KW-0808">Transferase</keyword>